<reference evidence="1 2" key="1">
    <citation type="journal article" date="2003" name="Proc. Natl. Acad. Sci. U.S.A.">
        <title>Complete genome sequence and analysis of Wolinella succinogenes.</title>
        <authorList>
            <person name="Baar C."/>
            <person name="Eppinger M."/>
            <person name="Raddatz G."/>
            <person name="Simon JM."/>
            <person name="Lanz C."/>
            <person name="Klimmek O."/>
            <person name="Nandakumar R."/>
            <person name="Gross R."/>
            <person name="Rosinus A."/>
            <person name="Keller H."/>
            <person name="Jagtap P."/>
            <person name="Linke B."/>
            <person name="Meyer F."/>
            <person name="Lederer H."/>
            <person name="Schuster S.C."/>
        </authorList>
    </citation>
    <scope>NUCLEOTIDE SEQUENCE [LARGE SCALE GENOMIC DNA]</scope>
    <source>
        <strain evidence="2">ATCC 29543 / DSM 1740 / CCUG 13145 / JCM 31913 / LMG 7466 / NCTC 11488 / FDC 602W</strain>
    </source>
</reference>
<gene>
    <name evidence="1" type="ordered locus">WS0134</name>
</gene>
<dbReference type="InterPro" id="IPR045584">
    <property type="entry name" value="Pilin-like"/>
</dbReference>
<organism evidence="2">
    <name type="scientific">Wolinella succinogenes (strain ATCC 29543 / DSM 1740 / CCUG 13145 / JCM 31913 / LMG 7466 / NCTC 11488 / FDC 602W)</name>
    <name type="common">Vibrio succinogenes</name>
    <dbReference type="NCBI Taxonomy" id="273121"/>
    <lineage>
        <taxon>Bacteria</taxon>
        <taxon>Pseudomonadati</taxon>
        <taxon>Campylobacterota</taxon>
        <taxon>Epsilonproteobacteria</taxon>
        <taxon>Campylobacterales</taxon>
        <taxon>Helicobacteraceae</taxon>
        <taxon>Wolinella</taxon>
    </lineage>
</organism>
<dbReference type="KEGG" id="wsu:WS0134"/>
<keyword evidence="2" id="KW-1185">Reference proteome</keyword>
<dbReference type="Proteomes" id="UP000000422">
    <property type="component" value="Chromosome"/>
</dbReference>
<protein>
    <submittedName>
        <fullName evidence="1">Uncharacterized protein</fullName>
    </submittedName>
</protein>
<dbReference type="AlphaFoldDB" id="Q7MSU2"/>
<dbReference type="STRING" id="273121.WS0134"/>
<dbReference type="eggNOG" id="COG2165">
    <property type="taxonomic scope" value="Bacteria"/>
</dbReference>
<dbReference type="SUPFAM" id="SSF54523">
    <property type="entry name" value="Pili subunits"/>
    <property type="match status" value="1"/>
</dbReference>
<evidence type="ECO:0000313" key="1">
    <source>
        <dbReference type="EMBL" id="CAE09298.1"/>
    </source>
</evidence>
<evidence type="ECO:0000313" key="2">
    <source>
        <dbReference type="Proteomes" id="UP000000422"/>
    </source>
</evidence>
<name>Q7MSU2_WOLSU</name>
<dbReference type="HOGENOM" id="CLU_1223346_0_0_7"/>
<proteinExistence type="predicted"/>
<dbReference type="EMBL" id="BX571657">
    <property type="protein sequence ID" value="CAE09298.1"/>
    <property type="molecule type" value="Genomic_DNA"/>
</dbReference>
<accession>Q7MSU2</accession>
<sequence>MLVILGIITTLAMQKSSDTSLYQARDQIISHMRYAQHLAMSDDKYIGGTQLAPGVNRRAETEEWPKRLWRIQFHTINNAAEGNIGETYSVYSNSPTASGAYNNNPMGYSSIARDPISQKCLSYYNKNNLPSKCEDERDNRLRLQKSFGITSVSMKSDCAANQRTIYFDYLGVPYCGGGSPKKLNSRAQITLTKGGQSVAICVEPLTGYVHSCNN</sequence>